<dbReference type="EMBL" id="OBEL01000002">
    <property type="protein sequence ID" value="SNZ19672.1"/>
    <property type="molecule type" value="Genomic_DNA"/>
</dbReference>
<keyword evidence="2" id="KW-1185">Reference proteome</keyword>
<dbReference type="AlphaFoldDB" id="A0A285PD83"/>
<dbReference type="OrthoDB" id="183406at2"/>
<proteinExistence type="predicted"/>
<name>A0A285PD83_9HYPH</name>
<protein>
    <submittedName>
        <fullName evidence="1">DKNYY family protein</fullName>
    </submittedName>
</protein>
<reference evidence="1 2" key="1">
    <citation type="submission" date="2017-09" db="EMBL/GenBank/DDBJ databases">
        <authorList>
            <person name="Ehlers B."/>
            <person name="Leendertz F.H."/>
        </authorList>
    </citation>
    <scope>NUCLEOTIDE SEQUENCE [LARGE SCALE GENOMIC DNA]</scope>
    <source>
        <strain evidence="1 2">DSM 18289</strain>
    </source>
</reference>
<evidence type="ECO:0000313" key="2">
    <source>
        <dbReference type="Proteomes" id="UP000219439"/>
    </source>
</evidence>
<dbReference type="RefSeq" id="WP_097154001.1">
    <property type="nucleotide sequence ID" value="NZ_OBEL01000002.1"/>
</dbReference>
<sequence length="725" mass="82202">MYEFSKDKILWKGKTLKGADASSFESLSPTIGRDATSIYVNGKIAKVDKQSFEVLSNSYARDREAVYLIMETKLKPVKNANPATFVAIGDCFGRDSTSAFFRTSKMRLNKGCNPENLKSLGHVYATDGVSLFFGTERHAWPDDLDASGPEIKLKWFCDNEVNLPILTLTDGQTCWVAIYHNGQRWWECQGAGFETLAPLAFDNDSTWNASYVRDDNNIWFYGASIAGANPAKVYMFGQDMLSNGNQIWHGDRLIAQKASDISYICHYSTYNPDYLSGPLVHQGNQLVVHDLEKGPQILAQTRGMAERLDQTSFDEILTSSLREIYSTLLAIICHLPPIVNTPGDIGQKLQENPQHYIKPDTLPDFQAKLHSDGQIELTLSDGTILQQPLSCWYTLGCHLCCMALKREPMFLPYPPVGTMLPNSVDMHLLLMKRHRSAFWNLTSAALRHGHEQEARILAHFCFSLALGHIQLDAEMLQELVEIPRELMSNFQYDMAHHAFEVTTNLAVGRLILRDRWLEAEDFRDRIDVIDTLHGAILETDKIGIFYQEIIPQLMARYGCEPLPAVREHLAMTLEAALIRGQVDGEVSHKFHNEAMLPIIEFCIANGINTYFNRARLAETLWALDRDMEANTMSETLIADIGEDAHLPGVYCHRHIYRTPRLWFLRGKTDIAYRKADLATHEKRLAALEADYDMLIARYGEKSSQWDEMKDIKADIGRYKDAITSE</sequence>
<organism evidence="1 2">
    <name type="scientific">Cohaesibacter gelatinilyticus</name>
    <dbReference type="NCBI Taxonomy" id="372072"/>
    <lineage>
        <taxon>Bacteria</taxon>
        <taxon>Pseudomonadati</taxon>
        <taxon>Pseudomonadota</taxon>
        <taxon>Alphaproteobacteria</taxon>
        <taxon>Hyphomicrobiales</taxon>
        <taxon>Cohaesibacteraceae</taxon>
    </lineage>
</organism>
<dbReference type="InterPro" id="IPR027375">
    <property type="entry name" value="DKNYY"/>
</dbReference>
<dbReference type="Pfam" id="PF13644">
    <property type="entry name" value="DKNYY"/>
    <property type="match status" value="1"/>
</dbReference>
<gene>
    <name evidence="1" type="ORF">SAMN06265368_2762</name>
</gene>
<accession>A0A285PD83</accession>
<dbReference type="Proteomes" id="UP000219439">
    <property type="component" value="Unassembled WGS sequence"/>
</dbReference>
<evidence type="ECO:0000313" key="1">
    <source>
        <dbReference type="EMBL" id="SNZ19672.1"/>
    </source>
</evidence>